<proteinExistence type="predicted"/>
<comment type="caution">
    <text evidence="2">The sequence shown here is derived from an EMBL/GenBank/DDBJ whole genome shotgun (WGS) entry which is preliminary data.</text>
</comment>
<sequence>MFSKLMYDHTFGGSRATGTPPPSRSSRGTPTLSKSKGKRPAIVTPGTSSKTTKVSSAALLRVVFAHPPLFLGGTPLKSNRSSIESLYTKNSINQARGGGVHLGCRNLEGELTPRNKRLLTRAPRGAWQNDILSFTQDMLLKWLPCGRSSSCPRMAPPPS</sequence>
<feature type="compositionally biased region" description="Low complexity" evidence="1">
    <location>
        <begin position="14"/>
        <end position="31"/>
    </location>
</feature>
<dbReference type="EMBL" id="JACGWN010000014">
    <property type="protein sequence ID" value="KAL0405882.1"/>
    <property type="molecule type" value="Genomic_DNA"/>
</dbReference>
<name>A0AAW2TMR7_9LAMI</name>
<protein>
    <submittedName>
        <fullName evidence="2">Uncharacterized protein</fullName>
    </submittedName>
</protein>
<reference evidence="2" key="1">
    <citation type="submission" date="2020-06" db="EMBL/GenBank/DDBJ databases">
        <authorList>
            <person name="Li T."/>
            <person name="Hu X."/>
            <person name="Zhang T."/>
            <person name="Song X."/>
            <person name="Zhang H."/>
            <person name="Dai N."/>
            <person name="Sheng W."/>
            <person name="Hou X."/>
            <person name="Wei L."/>
        </authorList>
    </citation>
    <scope>NUCLEOTIDE SEQUENCE</scope>
    <source>
        <strain evidence="2">KEN1</strain>
        <tissue evidence="2">Leaf</tissue>
    </source>
</reference>
<reference evidence="2" key="2">
    <citation type="journal article" date="2024" name="Plant">
        <title>Genomic evolution and insights into agronomic trait innovations of Sesamum species.</title>
        <authorList>
            <person name="Miao H."/>
            <person name="Wang L."/>
            <person name="Qu L."/>
            <person name="Liu H."/>
            <person name="Sun Y."/>
            <person name="Le M."/>
            <person name="Wang Q."/>
            <person name="Wei S."/>
            <person name="Zheng Y."/>
            <person name="Lin W."/>
            <person name="Duan Y."/>
            <person name="Cao H."/>
            <person name="Xiong S."/>
            <person name="Wang X."/>
            <person name="Wei L."/>
            <person name="Li C."/>
            <person name="Ma Q."/>
            <person name="Ju M."/>
            <person name="Zhao R."/>
            <person name="Li G."/>
            <person name="Mu C."/>
            <person name="Tian Q."/>
            <person name="Mei H."/>
            <person name="Zhang T."/>
            <person name="Gao T."/>
            <person name="Zhang H."/>
        </authorList>
    </citation>
    <scope>NUCLEOTIDE SEQUENCE</scope>
    <source>
        <strain evidence="2">KEN1</strain>
    </source>
</reference>
<organism evidence="2">
    <name type="scientific">Sesamum latifolium</name>
    <dbReference type="NCBI Taxonomy" id="2727402"/>
    <lineage>
        <taxon>Eukaryota</taxon>
        <taxon>Viridiplantae</taxon>
        <taxon>Streptophyta</taxon>
        <taxon>Embryophyta</taxon>
        <taxon>Tracheophyta</taxon>
        <taxon>Spermatophyta</taxon>
        <taxon>Magnoliopsida</taxon>
        <taxon>eudicotyledons</taxon>
        <taxon>Gunneridae</taxon>
        <taxon>Pentapetalae</taxon>
        <taxon>asterids</taxon>
        <taxon>lamiids</taxon>
        <taxon>Lamiales</taxon>
        <taxon>Pedaliaceae</taxon>
        <taxon>Sesamum</taxon>
    </lineage>
</organism>
<feature type="region of interest" description="Disordered" evidence="1">
    <location>
        <begin position="1"/>
        <end position="50"/>
    </location>
</feature>
<evidence type="ECO:0000313" key="2">
    <source>
        <dbReference type="EMBL" id="KAL0405882.1"/>
    </source>
</evidence>
<evidence type="ECO:0000256" key="1">
    <source>
        <dbReference type="SAM" id="MobiDB-lite"/>
    </source>
</evidence>
<gene>
    <name evidence="2" type="ORF">Slati_3902100</name>
</gene>
<accession>A0AAW2TMR7</accession>
<dbReference type="AlphaFoldDB" id="A0AAW2TMR7"/>